<accession>A0A1B2M3T2</accession>
<dbReference type="Pfam" id="PF12146">
    <property type="entry name" value="Hydrolase_4"/>
    <property type="match status" value="1"/>
</dbReference>
<organism evidence="3 4">
    <name type="scientific">Acinetobacter larvae</name>
    <dbReference type="NCBI Taxonomy" id="1789224"/>
    <lineage>
        <taxon>Bacteria</taxon>
        <taxon>Pseudomonadati</taxon>
        <taxon>Pseudomonadota</taxon>
        <taxon>Gammaproteobacteria</taxon>
        <taxon>Moraxellales</taxon>
        <taxon>Moraxellaceae</taxon>
        <taxon>Acinetobacter</taxon>
    </lineage>
</organism>
<evidence type="ECO:0000259" key="1">
    <source>
        <dbReference type="Pfam" id="PF00561"/>
    </source>
</evidence>
<name>A0A1B2M3T2_9GAMM</name>
<dbReference type="KEGG" id="ala:BFG52_02395"/>
<dbReference type="SUPFAM" id="SSF53474">
    <property type="entry name" value="alpha/beta-Hydrolases"/>
    <property type="match status" value="1"/>
</dbReference>
<dbReference type="AlphaFoldDB" id="A0A1B2M3T2"/>
<reference evidence="3 4" key="1">
    <citation type="submission" date="2016-08" db="EMBL/GenBank/DDBJ databases">
        <authorList>
            <person name="Seilhamer J.J."/>
        </authorList>
    </citation>
    <scope>NUCLEOTIDE SEQUENCE [LARGE SCALE GENOMIC DNA]</scope>
    <source>
        <strain evidence="3 4">BRTC-1</strain>
    </source>
</reference>
<dbReference type="Proteomes" id="UP000093391">
    <property type="component" value="Chromosome"/>
</dbReference>
<keyword evidence="4" id="KW-1185">Reference proteome</keyword>
<dbReference type="InterPro" id="IPR029058">
    <property type="entry name" value="AB_hydrolase_fold"/>
</dbReference>
<dbReference type="Gene3D" id="3.40.50.1820">
    <property type="entry name" value="alpha/beta hydrolase"/>
    <property type="match status" value="1"/>
</dbReference>
<proteinExistence type="predicted"/>
<evidence type="ECO:0000313" key="3">
    <source>
        <dbReference type="EMBL" id="AOA59834.1"/>
    </source>
</evidence>
<dbReference type="InterPro" id="IPR022742">
    <property type="entry name" value="Hydrolase_4"/>
</dbReference>
<evidence type="ECO:0000259" key="2">
    <source>
        <dbReference type="Pfam" id="PF12146"/>
    </source>
</evidence>
<dbReference type="OrthoDB" id="5521505at2"/>
<sequence>MALRYLPGASGQTQFWHAAMQQLSAYQDQQVIAYPGFAACPQHPQVYDFASLGRYVSAQITAPCVLVAQSMGGIFAVEMARQQPSKIRALVLVATSGGIDLTPFQVADWRDQYQQDWDLPDWFVTARHAVIEPYLSQVQCPVLLLWGDQDPISPVAVGVYLRQQLPNAQLQVIAGGEHDLAQRHAPQVAKFIEKFLAQQL</sequence>
<dbReference type="PANTHER" id="PTHR43689">
    <property type="entry name" value="HYDROLASE"/>
    <property type="match status" value="1"/>
</dbReference>
<evidence type="ECO:0000313" key="4">
    <source>
        <dbReference type="Proteomes" id="UP000093391"/>
    </source>
</evidence>
<feature type="domain" description="Serine aminopeptidase S33" evidence="2">
    <location>
        <begin position="56"/>
        <end position="102"/>
    </location>
</feature>
<dbReference type="Pfam" id="PF00561">
    <property type="entry name" value="Abhydrolase_1"/>
    <property type="match status" value="1"/>
</dbReference>
<keyword evidence="3" id="KW-0378">Hydrolase</keyword>
<dbReference type="InterPro" id="IPR000073">
    <property type="entry name" value="AB_hydrolase_1"/>
</dbReference>
<dbReference type="PANTHER" id="PTHR43689:SF8">
    <property type="entry name" value="ALPHA_BETA-HYDROLASES SUPERFAMILY PROTEIN"/>
    <property type="match status" value="1"/>
</dbReference>
<dbReference type="EMBL" id="CP016895">
    <property type="protein sequence ID" value="AOA59834.1"/>
    <property type="molecule type" value="Genomic_DNA"/>
</dbReference>
<dbReference type="STRING" id="1789224.BFG52_02395"/>
<protein>
    <submittedName>
        <fullName evidence="3">Alpha/beta hydrolase</fullName>
    </submittedName>
</protein>
<dbReference type="GO" id="GO:0016787">
    <property type="term" value="F:hydrolase activity"/>
    <property type="evidence" value="ECO:0007669"/>
    <property type="project" value="UniProtKB-KW"/>
</dbReference>
<feature type="domain" description="AB hydrolase-1" evidence="1">
    <location>
        <begin position="121"/>
        <end position="179"/>
    </location>
</feature>
<gene>
    <name evidence="3" type="ORF">BFG52_02395</name>
</gene>